<keyword evidence="3 5" id="KW-1133">Transmembrane helix</keyword>
<feature type="transmembrane region" description="Helical" evidence="5">
    <location>
        <begin position="256"/>
        <end position="279"/>
    </location>
</feature>
<evidence type="ECO:0000313" key="8">
    <source>
        <dbReference type="Proteomes" id="UP000190965"/>
    </source>
</evidence>
<feature type="transmembrane region" description="Helical" evidence="5">
    <location>
        <begin position="325"/>
        <end position="343"/>
    </location>
</feature>
<dbReference type="InterPro" id="IPR049453">
    <property type="entry name" value="Memb_transporter_dom"/>
</dbReference>
<name>A0A1T2Z8S0_PSEFL</name>
<feature type="transmembrane region" description="Helical" evidence="5">
    <location>
        <begin position="123"/>
        <end position="146"/>
    </location>
</feature>
<evidence type="ECO:0000256" key="2">
    <source>
        <dbReference type="ARBA" id="ARBA00022692"/>
    </source>
</evidence>
<evidence type="ECO:0000256" key="4">
    <source>
        <dbReference type="ARBA" id="ARBA00023136"/>
    </source>
</evidence>
<dbReference type="EMBL" id="MSDF01000002">
    <property type="protein sequence ID" value="OPB00390.1"/>
    <property type="molecule type" value="Genomic_DNA"/>
</dbReference>
<dbReference type="Pfam" id="PF13515">
    <property type="entry name" value="FUSC_2"/>
    <property type="match status" value="1"/>
</dbReference>
<dbReference type="GO" id="GO:0016020">
    <property type="term" value="C:membrane"/>
    <property type="evidence" value="ECO:0007669"/>
    <property type="project" value="UniProtKB-SubCell"/>
</dbReference>
<comment type="subcellular location">
    <subcellularLocation>
        <location evidence="1">Membrane</location>
        <topology evidence="1">Multi-pass membrane protein</topology>
    </subcellularLocation>
</comment>
<comment type="caution">
    <text evidence="7">The sequence shown here is derived from an EMBL/GenBank/DDBJ whole genome shotgun (WGS) entry which is preliminary data.</text>
</comment>
<evidence type="ECO:0000256" key="3">
    <source>
        <dbReference type="ARBA" id="ARBA00022989"/>
    </source>
</evidence>
<sequence length="354" mass="37658">MLALLTRKSSAHLRWLEARAALRPFVLSDAVHGGIVCTVPALAAAYLHNPLLSWSAIAAFWSYLSIPGGPSANRWLFALAFGLAGAFATWLGVWAIAWPPLAIGLAAVLGFAGAYAQHSDARVGFPALLLATIFAVSTAFVETGVFTAAAHARYFLCGSLWATGYALLLQRPKTRAPFVAVRPSVWAMLRANFTPRSEPFLHGLRVAVAGAIVVGLVQTCALNHGYWMILSVFLILQPQAASTLRTCLERLLGTLFGAAITALLGYFIHSPMLLAVMILPLAIGALIGRAIGLVTYMAFLTPYIIVVTQVGQFHGSELGLALLRIFNSLGGALLAVTISLLVCPRWQASPAGKE</sequence>
<evidence type="ECO:0000313" key="7">
    <source>
        <dbReference type="EMBL" id="OPB00390.1"/>
    </source>
</evidence>
<feature type="domain" description="Integral membrane bound transporter" evidence="6">
    <location>
        <begin position="214"/>
        <end position="337"/>
    </location>
</feature>
<dbReference type="Proteomes" id="UP000190965">
    <property type="component" value="Unassembled WGS sequence"/>
</dbReference>
<feature type="transmembrane region" description="Helical" evidence="5">
    <location>
        <begin position="51"/>
        <end position="68"/>
    </location>
</feature>
<dbReference type="AlphaFoldDB" id="A0A1T2Z8S0"/>
<feature type="transmembrane region" description="Helical" evidence="5">
    <location>
        <begin position="97"/>
        <end position="116"/>
    </location>
</feature>
<keyword evidence="4 5" id="KW-0472">Membrane</keyword>
<gene>
    <name evidence="7" type="ORF">BFW87_01460</name>
</gene>
<keyword evidence="2 5" id="KW-0812">Transmembrane</keyword>
<evidence type="ECO:0000256" key="5">
    <source>
        <dbReference type="SAM" id="Phobius"/>
    </source>
</evidence>
<feature type="transmembrane region" description="Helical" evidence="5">
    <location>
        <begin position="206"/>
        <end position="236"/>
    </location>
</feature>
<organism evidence="7 8">
    <name type="scientific">Pseudomonas fluorescens</name>
    <dbReference type="NCBI Taxonomy" id="294"/>
    <lineage>
        <taxon>Bacteria</taxon>
        <taxon>Pseudomonadati</taxon>
        <taxon>Pseudomonadota</taxon>
        <taxon>Gammaproteobacteria</taxon>
        <taxon>Pseudomonadales</taxon>
        <taxon>Pseudomonadaceae</taxon>
        <taxon>Pseudomonas</taxon>
    </lineage>
</organism>
<evidence type="ECO:0000256" key="1">
    <source>
        <dbReference type="ARBA" id="ARBA00004141"/>
    </source>
</evidence>
<accession>A0A1T2Z8S0</accession>
<dbReference type="RefSeq" id="WP_078738223.1">
    <property type="nucleotide sequence ID" value="NZ_MSDF01000002.1"/>
</dbReference>
<evidence type="ECO:0000259" key="6">
    <source>
        <dbReference type="Pfam" id="PF13515"/>
    </source>
</evidence>
<proteinExistence type="predicted"/>
<dbReference type="OrthoDB" id="138020at2"/>
<reference evidence="7 8" key="1">
    <citation type="submission" date="2016-12" db="EMBL/GenBank/DDBJ databases">
        <title>Draft genome sequences of seven strains of Pseudomonas fluorescens that produce 4-formylaminooxyvinylglycine.</title>
        <authorList>
            <person name="Okrent R.A."/>
            <person name="Manning V.A."/>
            <person name="Trippe K.M."/>
        </authorList>
    </citation>
    <scope>NUCLEOTIDE SEQUENCE [LARGE SCALE GENOMIC DNA]</scope>
    <source>
        <strain evidence="7 8">P5A</strain>
    </source>
</reference>
<protein>
    <recommendedName>
        <fullName evidence="6">Integral membrane bound transporter domain-containing protein</fullName>
    </recommendedName>
</protein>
<feature type="transmembrane region" description="Helical" evidence="5">
    <location>
        <begin position="75"/>
        <end position="91"/>
    </location>
</feature>
<feature type="transmembrane region" description="Helical" evidence="5">
    <location>
        <begin position="286"/>
        <end position="305"/>
    </location>
</feature>